<accession>A0A6T2JAA5</accession>
<evidence type="ECO:0000313" key="3">
    <source>
        <dbReference type="EMBL" id="CAE0835439.1"/>
    </source>
</evidence>
<proteinExistence type="predicted"/>
<dbReference type="AlphaFoldDB" id="A0A6T2JAA5"/>
<gene>
    <name evidence="1" type="ORF">EGYM00163_LOCUS46786</name>
    <name evidence="2" type="ORF">EGYM00163_LOCUS46787</name>
    <name evidence="3" type="ORF">EGYM00163_LOCUS46788</name>
</gene>
<dbReference type="EMBL" id="HBJA01136080">
    <property type="protein sequence ID" value="CAE0835437.1"/>
    <property type="molecule type" value="Transcribed_RNA"/>
</dbReference>
<dbReference type="EMBL" id="HBJA01136083">
    <property type="protein sequence ID" value="CAE0835438.1"/>
    <property type="molecule type" value="Transcribed_RNA"/>
</dbReference>
<organism evidence="2">
    <name type="scientific">Eutreptiella gymnastica</name>
    <dbReference type="NCBI Taxonomy" id="73025"/>
    <lineage>
        <taxon>Eukaryota</taxon>
        <taxon>Discoba</taxon>
        <taxon>Euglenozoa</taxon>
        <taxon>Euglenida</taxon>
        <taxon>Spirocuta</taxon>
        <taxon>Euglenophyceae</taxon>
        <taxon>Eutreptiales</taxon>
        <taxon>Eutreptiaceae</taxon>
        <taxon>Eutreptiella</taxon>
    </lineage>
</organism>
<reference evidence="2" key="1">
    <citation type="submission" date="2021-01" db="EMBL/GenBank/DDBJ databases">
        <authorList>
            <person name="Corre E."/>
            <person name="Pelletier E."/>
            <person name="Niang G."/>
            <person name="Scheremetjew M."/>
            <person name="Finn R."/>
            <person name="Kale V."/>
            <person name="Holt S."/>
            <person name="Cochrane G."/>
            <person name="Meng A."/>
            <person name="Brown T."/>
            <person name="Cohen L."/>
        </authorList>
    </citation>
    <scope>NUCLEOTIDE SEQUENCE</scope>
    <source>
        <strain evidence="2">CCMP1594</strain>
    </source>
</reference>
<protein>
    <submittedName>
        <fullName evidence="2">Uncharacterized protein</fullName>
    </submittedName>
</protein>
<dbReference type="EMBL" id="HBJA01136090">
    <property type="protein sequence ID" value="CAE0835439.1"/>
    <property type="molecule type" value="Transcribed_RNA"/>
</dbReference>
<sequence length="154" mass="16810">MEHKAPPHRLQLLHLCAASAPIEGCAELLRTAEGLASALHASYCAPQGVCGRANTLNVNLLLQVRASAWVRLLIWLWMVPSSEKIIRLQELSGVDFQELIPSMDGRNPSPRGCARLHQPVRSVMQLGRTKCFSTVTNVAAATVPLYPLSLLQPP</sequence>
<evidence type="ECO:0000313" key="2">
    <source>
        <dbReference type="EMBL" id="CAE0835438.1"/>
    </source>
</evidence>
<evidence type="ECO:0000313" key="1">
    <source>
        <dbReference type="EMBL" id="CAE0835437.1"/>
    </source>
</evidence>
<name>A0A6T2JAA5_9EUGL</name>